<evidence type="ECO:0000256" key="7">
    <source>
        <dbReference type="PROSITE-ProRule" id="PRU00047"/>
    </source>
</evidence>
<dbReference type="PROSITE" id="PS50158">
    <property type="entry name" value="ZF_CCHC"/>
    <property type="match status" value="2"/>
</dbReference>
<feature type="domain" description="CCHC-type" evidence="8">
    <location>
        <begin position="136"/>
        <end position="150"/>
    </location>
</feature>
<dbReference type="InterPro" id="IPR041373">
    <property type="entry name" value="RT_RNaseH"/>
</dbReference>
<dbReference type="GO" id="GO:0003964">
    <property type="term" value="F:RNA-directed DNA polymerase activity"/>
    <property type="evidence" value="ECO:0007669"/>
    <property type="project" value="UniProtKB-KW"/>
</dbReference>
<keyword evidence="7" id="KW-0863">Zinc-finger</keyword>
<dbReference type="Proteomes" id="UP001172457">
    <property type="component" value="Chromosome 7"/>
</dbReference>
<dbReference type="AlphaFoldDB" id="A0AA38SF53"/>
<evidence type="ECO:0000256" key="4">
    <source>
        <dbReference type="ARBA" id="ARBA00022759"/>
    </source>
</evidence>
<keyword evidence="7" id="KW-0862">Zinc</keyword>
<keyword evidence="3" id="KW-0540">Nuclease</keyword>
<dbReference type="EMBL" id="JARYMX010000007">
    <property type="protein sequence ID" value="KAJ9541635.1"/>
    <property type="molecule type" value="Genomic_DNA"/>
</dbReference>
<dbReference type="Pfam" id="PF17917">
    <property type="entry name" value="RT_RNaseH"/>
    <property type="match status" value="1"/>
</dbReference>
<protein>
    <recommendedName>
        <fullName evidence="8">CCHC-type domain-containing protein</fullName>
    </recommendedName>
</protein>
<dbReference type="Pfam" id="PF00078">
    <property type="entry name" value="RVT_1"/>
    <property type="match status" value="1"/>
</dbReference>
<evidence type="ECO:0000256" key="1">
    <source>
        <dbReference type="ARBA" id="ARBA00022679"/>
    </source>
</evidence>
<keyword evidence="7" id="KW-0479">Metal-binding</keyword>
<sequence length="697" mass="80650">MYAIGISPRSPGLAENDEAVNFARKDLVSSTRWLSKIDGAFLTGLCSAEVKTTKSVNEITDKFLERSLFCQEYVVNECMKMYQYAEILKPKIREFVIMAKCTNFHQMHEAARARELEVERQGKRKKAETAMGTGTCYKCGKPDHISRDCKVTAKLCFKCFHPGHFTNECSLSVGSTQTSGAAPVKALEADSRKEEKKKSVTDVPVVSEFPDVFSEDLIGIPPERQVEFCIDLIPRDASVAKAPYRLASPKMQELSKELNKLTLKNKYPLPRINDLFDQLQGAAWFSKIDLRFRYHQLKVKEEDVLKTTFRTRYGHFKFVVMPFGLTNAPATFIDLMNRETPKTATEIRSFLGLAGHYRRFIQYFSKIAVPLTKLTRNNVKFVWVKIKVRHSRLSATEGNCLASCQLKMHEVNYPTHDLELATVVFGLKIWRHYLYGVRCTIYTDHKSLCYFMDQPNLNMRQRRWLDVVNDYDCEILYHLGKVNMVAERQVVFFFEHEEGCGTLCGEMFDLPTSERRALEPHGKLHPLEIPEWKWEHVTMDLITGLPRTPWNFDTIWVIVDRLTKSAHFLAIKESSSSETDGQSERTIQILEDMLRACMLDFRGSWDSHLPLVEFSYNNSFHASIDDESTHVPIDDIEVDERLNYAERPVAVLKMKTKTLRNKEIGVVKVQWENRKGSEWTWEPEDEMRRNYPELFQA</sequence>
<dbReference type="GO" id="GO:0004519">
    <property type="term" value="F:endonuclease activity"/>
    <property type="evidence" value="ECO:0007669"/>
    <property type="project" value="UniProtKB-KW"/>
</dbReference>
<evidence type="ECO:0000259" key="8">
    <source>
        <dbReference type="PROSITE" id="PS50158"/>
    </source>
</evidence>
<dbReference type="InterPro" id="IPR043128">
    <property type="entry name" value="Rev_trsase/Diguanyl_cyclase"/>
</dbReference>
<feature type="domain" description="CCHC-type" evidence="8">
    <location>
        <begin position="156"/>
        <end position="169"/>
    </location>
</feature>
<keyword evidence="2" id="KW-0548">Nucleotidyltransferase</keyword>
<dbReference type="GO" id="GO:0016787">
    <property type="term" value="F:hydrolase activity"/>
    <property type="evidence" value="ECO:0007669"/>
    <property type="project" value="UniProtKB-KW"/>
</dbReference>
<accession>A0AA38SF53</accession>
<dbReference type="PANTHER" id="PTHR37984">
    <property type="entry name" value="PROTEIN CBG26694"/>
    <property type="match status" value="1"/>
</dbReference>
<dbReference type="InterPro" id="IPR012337">
    <property type="entry name" value="RNaseH-like_sf"/>
</dbReference>
<dbReference type="Gene3D" id="4.10.60.10">
    <property type="entry name" value="Zinc finger, CCHC-type"/>
    <property type="match status" value="1"/>
</dbReference>
<evidence type="ECO:0000256" key="5">
    <source>
        <dbReference type="ARBA" id="ARBA00022801"/>
    </source>
</evidence>
<proteinExistence type="predicted"/>
<dbReference type="GO" id="GO:0003676">
    <property type="term" value="F:nucleic acid binding"/>
    <property type="evidence" value="ECO:0007669"/>
    <property type="project" value="InterPro"/>
</dbReference>
<name>A0AA38SF53_9ASTR</name>
<dbReference type="InterPro" id="IPR036875">
    <property type="entry name" value="Znf_CCHC_sf"/>
</dbReference>
<organism evidence="9 10">
    <name type="scientific">Centaurea solstitialis</name>
    <name type="common">yellow star-thistle</name>
    <dbReference type="NCBI Taxonomy" id="347529"/>
    <lineage>
        <taxon>Eukaryota</taxon>
        <taxon>Viridiplantae</taxon>
        <taxon>Streptophyta</taxon>
        <taxon>Embryophyta</taxon>
        <taxon>Tracheophyta</taxon>
        <taxon>Spermatophyta</taxon>
        <taxon>Magnoliopsida</taxon>
        <taxon>eudicotyledons</taxon>
        <taxon>Gunneridae</taxon>
        <taxon>Pentapetalae</taxon>
        <taxon>asterids</taxon>
        <taxon>campanulids</taxon>
        <taxon>Asterales</taxon>
        <taxon>Asteraceae</taxon>
        <taxon>Carduoideae</taxon>
        <taxon>Cardueae</taxon>
        <taxon>Centaureinae</taxon>
        <taxon>Centaurea</taxon>
    </lineage>
</organism>
<dbReference type="InterPro" id="IPR001878">
    <property type="entry name" value="Znf_CCHC"/>
</dbReference>
<reference evidence="9" key="1">
    <citation type="submission" date="2023-03" db="EMBL/GenBank/DDBJ databases">
        <title>Chromosome-scale reference genome and RAD-based genetic map of yellow starthistle (Centaurea solstitialis) reveal putative structural variation and QTLs associated with invader traits.</title>
        <authorList>
            <person name="Reatini B."/>
            <person name="Cang F.A."/>
            <person name="Jiang Q."/>
            <person name="Mckibben M.T.W."/>
            <person name="Barker M.S."/>
            <person name="Rieseberg L.H."/>
            <person name="Dlugosch K.M."/>
        </authorList>
    </citation>
    <scope>NUCLEOTIDE SEQUENCE</scope>
    <source>
        <strain evidence="9">CAN-66</strain>
        <tissue evidence="9">Leaf</tissue>
    </source>
</reference>
<keyword evidence="1" id="KW-0808">Transferase</keyword>
<keyword evidence="10" id="KW-1185">Reference proteome</keyword>
<evidence type="ECO:0000256" key="6">
    <source>
        <dbReference type="ARBA" id="ARBA00022918"/>
    </source>
</evidence>
<dbReference type="Gene3D" id="3.10.10.10">
    <property type="entry name" value="HIV Type 1 Reverse Transcriptase, subunit A, domain 1"/>
    <property type="match status" value="1"/>
</dbReference>
<comment type="caution">
    <text evidence="9">The sequence shown here is derived from an EMBL/GenBank/DDBJ whole genome shotgun (WGS) entry which is preliminary data.</text>
</comment>
<evidence type="ECO:0000256" key="3">
    <source>
        <dbReference type="ARBA" id="ARBA00022722"/>
    </source>
</evidence>
<dbReference type="Gene3D" id="3.30.420.10">
    <property type="entry name" value="Ribonuclease H-like superfamily/Ribonuclease H"/>
    <property type="match status" value="1"/>
</dbReference>
<dbReference type="SUPFAM" id="SSF53098">
    <property type="entry name" value="Ribonuclease H-like"/>
    <property type="match status" value="1"/>
</dbReference>
<evidence type="ECO:0000313" key="9">
    <source>
        <dbReference type="EMBL" id="KAJ9541635.1"/>
    </source>
</evidence>
<dbReference type="InterPro" id="IPR036397">
    <property type="entry name" value="RNaseH_sf"/>
</dbReference>
<dbReference type="Pfam" id="PF00098">
    <property type="entry name" value="zf-CCHC"/>
    <property type="match status" value="1"/>
</dbReference>
<dbReference type="InterPro" id="IPR000477">
    <property type="entry name" value="RT_dom"/>
</dbReference>
<dbReference type="CDD" id="cd09274">
    <property type="entry name" value="RNase_HI_RT_Ty3"/>
    <property type="match status" value="1"/>
</dbReference>
<keyword evidence="4" id="KW-0255">Endonuclease</keyword>
<evidence type="ECO:0000256" key="2">
    <source>
        <dbReference type="ARBA" id="ARBA00022695"/>
    </source>
</evidence>
<dbReference type="InterPro" id="IPR043502">
    <property type="entry name" value="DNA/RNA_pol_sf"/>
</dbReference>
<evidence type="ECO:0000313" key="10">
    <source>
        <dbReference type="Proteomes" id="UP001172457"/>
    </source>
</evidence>
<dbReference type="GO" id="GO:0008270">
    <property type="term" value="F:zinc ion binding"/>
    <property type="evidence" value="ECO:0007669"/>
    <property type="project" value="UniProtKB-KW"/>
</dbReference>
<keyword evidence="6" id="KW-0695">RNA-directed DNA polymerase</keyword>
<dbReference type="InterPro" id="IPR050951">
    <property type="entry name" value="Retrovirus_Pol_polyprotein"/>
</dbReference>
<keyword evidence="5" id="KW-0378">Hydrolase</keyword>
<dbReference type="CDD" id="cd01647">
    <property type="entry name" value="RT_LTR"/>
    <property type="match status" value="1"/>
</dbReference>
<dbReference type="PANTHER" id="PTHR37984:SF5">
    <property type="entry name" value="PROTEIN NYNRIN-LIKE"/>
    <property type="match status" value="1"/>
</dbReference>
<dbReference type="SUPFAM" id="SSF57756">
    <property type="entry name" value="Retrovirus zinc finger-like domains"/>
    <property type="match status" value="1"/>
</dbReference>
<dbReference type="SUPFAM" id="SSF56672">
    <property type="entry name" value="DNA/RNA polymerases"/>
    <property type="match status" value="1"/>
</dbReference>
<dbReference type="SMART" id="SM00343">
    <property type="entry name" value="ZnF_C2HC"/>
    <property type="match status" value="2"/>
</dbReference>
<dbReference type="Gene3D" id="3.30.70.270">
    <property type="match status" value="1"/>
</dbReference>
<gene>
    <name evidence="9" type="ORF">OSB04_028141</name>
</gene>